<dbReference type="InterPro" id="IPR029028">
    <property type="entry name" value="Alpha/beta_knot_MTases"/>
</dbReference>
<proteinExistence type="inferred from homology"/>
<keyword evidence="3 6" id="KW-0489">Methyltransferase</keyword>
<dbReference type="InterPro" id="IPR029064">
    <property type="entry name" value="Ribosomal_eL30-like_sf"/>
</dbReference>
<dbReference type="InterPro" id="IPR001537">
    <property type="entry name" value="SpoU_MeTrfase"/>
</dbReference>
<organism evidence="8 9">
    <name type="scientific">Aliidiomarina soli</name>
    <dbReference type="NCBI Taxonomy" id="1928574"/>
    <lineage>
        <taxon>Bacteria</taxon>
        <taxon>Pseudomonadati</taxon>
        <taxon>Pseudomonadota</taxon>
        <taxon>Gammaproteobacteria</taxon>
        <taxon>Alteromonadales</taxon>
        <taxon>Idiomarinaceae</taxon>
        <taxon>Aliidiomarina</taxon>
    </lineage>
</organism>
<keyword evidence="2 6" id="KW-0698">rRNA processing</keyword>
<dbReference type="PANTHER" id="PTHR46429">
    <property type="entry name" value="23S RRNA (GUANOSINE-2'-O-)-METHYLTRANSFERASE RLMB"/>
    <property type="match status" value="1"/>
</dbReference>
<keyword evidence="9" id="KW-1185">Reference proteome</keyword>
<dbReference type="AlphaFoldDB" id="A0A432WDB4"/>
<dbReference type="GO" id="GO:0005829">
    <property type="term" value="C:cytosol"/>
    <property type="evidence" value="ECO:0007669"/>
    <property type="project" value="TreeGrafter"/>
</dbReference>
<dbReference type="Gene3D" id="3.30.1330.30">
    <property type="match status" value="1"/>
</dbReference>
<comment type="catalytic activity">
    <reaction evidence="6">
        <text>guanosine(2251) in 23S rRNA + S-adenosyl-L-methionine = 2'-O-methylguanosine(2251) in 23S rRNA + S-adenosyl-L-homocysteine + H(+)</text>
        <dbReference type="Rhea" id="RHEA:24140"/>
        <dbReference type="Rhea" id="RHEA-COMP:10239"/>
        <dbReference type="Rhea" id="RHEA-COMP:10241"/>
        <dbReference type="ChEBI" id="CHEBI:15378"/>
        <dbReference type="ChEBI" id="CHEBI:57856"/>
        <dbReference type="ChEBI" id="CHEBI:59789"/>
        <dbReference type="ChEBI" id="CHEBI:74269"/>
        <dbReference type="ChEBI" id="CHEBI:74445"/>
        <dbReference type="EC" id="2.1.1.185"/>
    </reaction>
</comment>
<comment type="similarity">
    <text evidence="6">Belongs to the class IV-like SAM-binding methyltransferase superfamily. RNA methyltransferase TrmH family. RlmB subfamily.</text>
</comment>
<dbReference type="InterPro" id="IPR029026">
    <property type="entry name" value="tRNA_m1G_MTases_N"/>
</dbReference>
<comment type="subcellular location">
    <subcellularLocation>
        <location evidence="6">Cytoplasm</location>
    </subcellularLocation>
</comment>
<dbReference type="SMART" id="SM00967">
    <property type="entry name" value="SpoU_sub_bind"/>
    <property type="match status" value="1"/>
</dbReference>
<evidence type="ECO:0000256" key="6">
    <source>
        <dbReference type="HAMAP-Rule" id="MF_01887"/>
    </source>
</evidence>
<evidence type="ECO:0000256" key="2">
    <source>
        <dbReference type="ARBA" id="ARBA00022552"/>
    </source>
</evidence>
<dbReference type="SUPFAM" id="SSF75217">
    <property type="entry name" value="alpha/beta knot"/>
    <property type="match status" value="1"/>
</dbReference>
<dbReference type="InterPro" id="IPR004441">
    <property type="entry name" value="rRNA_MeTrfase_TrmH"/>
</dbReference>
<evidence type="ECO:0000256" key="1">
    <source>
        <dbReference type="ARBA" id="ARBA00022490"/>
    </source>
</evidence>
<dbReference type="HAMAP" id="MF_01887">
    <property type="entry name" value="23SrRNA_methyltr_B"/>
    <property type="match status" value="1"/>
</dbReference>
<dbReference type="FunFam" id="3.40.1280.10:FF:000008">
    <property type="entry name" value="Group 3 RNA methyltransferase TrmH"/>
    <property type="match status" value="1"/>
</dbReference>
<gene>
    <name evidence="6" type="primary">rlmB</name>
    <name evidence="8" type="ORF">CWE14_13620</name>
</gene>
<dbReference type="SUPFAM" id="SSF55315">
    <property type="entry name" value="L30e-like"/>
    <property type="match status" value="1"/>
</dbReference>
<reference evidence="8 9" key="1">
    <citation type="journal article" date="2011" name="Front. Microbiol.">
        <title>Genomic signatures of strain selection and enhancement in Bacillus atrophaeus var. globigii, a historical biowarfare simulant.</title>
        <authorList>
            <person name="Gibbons H.S."/>
            <person name="Broomall S.M."/>
            <person name="McNew L.A."/>
            <person name="Daligault H."/>
            <person name="Chapman C."/>
            <person name="Bruce D."/>
            <person name="Karavis M."/>
            <person name="Krepps M."/>
            <person name="McGregor P.A."/>
            <person name="Hong C."/>
            <person name="Park K.H."/>
            <person name="Akmal A."/>
            <person name="Feldman A."/>
            <person name="Lin J.S."/>
            <person name="Chang W.E."/>
            <person name="Higgs B.W."/>
            <person name="Demirev P."/>
            <person name="Lindquist J."/>
            <person name="Liem A."/>
            <person name="Fochler E."/>
            <person name="Read T.D."/>
            <person name="Tapia R."/>
            <person name="Johnson S."/>
            <person name="Bishop-Lilly K.A."/>
            <person name="Detter C."/>
            <person name="Han C."/>
            <person name="Sozhamannan S."/>
            <person name="Rosenzweig C.N."/>
            <person name="Skowronski E.W."/>
        </authorList>
    </citation>
    <scope>NUCLEOTIDE SEQUENCE [LARGE SCALE GENOMIC DNA]</scope>
    <source>
        <strain evidence="8 9">Y4G10-17</strain>
    </source>
</reference>
<dbReference type="Pfam" id="PF00588">
    <property type="entry name" value="SpoU_methylase"/>
    <property type="match status" value="1"/>
</dbReference>
<dbReference type="GO" id="GO:0070039">
    <property type="term" value="F:rRNA (guanosine-2'-O-)-methyltransferase activity"/>
    <property type="evidence" value="ECO:0007669"/>
    <property type="project" value="UniProtKB-UniRule"/>
</dbReference>
<sequence>MSKKDLVHGIHAVTSIVKNNPERLVELFVLQGRRDKALDTILQQARKAGVRAQECQRKTLDQKVQGENHQGVIAVVTAPKHYQENDLPGLYEKAGAKACFLVLDNVTDPHNLGACLRTADAAGVTAVIVPKDKSAKISSTVSKVASGAAETMPLVVVTNLARTLRELQQLGVWIVGTAGEATDSLYQADFKGPVALVMGAEGSGMRRLTREHCDQLIAIPLVGSVSSLNVSVAAGVCLFEVVRQRQSA</sequence>
<feature type="binding site" evidence="6">
    <location>
        <position position="228"/>
    </location>
    <ligand>
        <name>S-adenosyl-L-methionine</name>
        <dbReference type="ChEBI" id="CHEBI:59789"/>
    </ligand>
</feature>
<evidence type="ECO:0000256" key="5">
    <source>
        <dbReference type="ARBA" id="ARBA00022691"/>
    </source>
</evidence>
<protein>
    <recommendedName>
        <fullName evidence="6">23S rRNA (guanosine-2'-O-)-methyltransferase RlmB</fullName>
        <ecNumber evidence="6">2.1.1.185</ecNumber>
    </recommendedName>
    <alternativeName>
        <fullName evidence="6">23S rRNA (guanosine2251 2'-O)-methyltransferase</fullName>
    </alternativeName>
    <alternativeName>
        <fullName evidence="6">23S rRNA Gm2251 2'-O-methyltransferase</fullName>
    </alternativeName>
</protein>
<accession>A0A432WDB4</accession>
<feature type="domain" description="RNA 2-O ribose methyltransferase substrate binding" evidence="7">
    <location>
        <begin position="6"/>
        <end position="82"/>
    </location>
</feature>
<dbReference type="CDD" id="cd18103">
    <property type="entry name" value="SpoU-like_RlmB"/>
    <property type="match status" value="1"/>
</dbReference>
<comment type="function">
    <text evidence="6">Specifically methylates the ribose of guanosine 2251 in 23S rRNA.</text>
</comment>
<comment type="caution">
    <text evidence="8">The sequence shown here is derived from an EMBL/GenBank/DDBJ whole genome shotgun (WGS) entry which is preliminary data.</text>
</comment>
<evidence type="ECO:0000313" key="9">
    <source>
        <dbReference type="Proteomes" id="UP000287823"/>
    </source>
</evidence>
<dbReference type="Pfam" id="PF08032">
    <property type="entry name" value="SpoU_sub_bind"/>
    <property type="match status" value="1"/>
</dbReference>
<feature type="binding site" evidence="6">
    <location>
        <position position="219"/>
    </location>
    <ligand>
        <name>S-adenosyl-L-methionine</name>
        <dbReference type="ChEBI" id="CHEBI:59789"/>
    </ligand>
</feature>
<dbReference type="NCBIfam" id="TIGR00186">
    <property type="entry name" value="rRNA_methyl_3"/>
    <property type="match status" value="1"/>
</dbReference>
<keyword evidence="4 6" id="KW-0808">Transferase</keyword>
<dbReference type="InterPro" id="IPR024915">
    <property type="entry name" value="23S_rRNA_MeTrfase_RlmB"/>
</dbReference>
<dbReference type="RefSeq" id="WP_126799879.1">
    <property type="nucleotide sequence ID" value="NZ_PIPO01000006.1"/>
</dbReference>
<dbReference type="GO" id="GO:0003723">
    <property type="term" value="F:RNA binding"/>
    <property type="evidence" value="ECO:0007669"/>
    <property type="project" value="InterPro"/>
</dbReference>
<evidence type="ECO:0000256" key="3">
    <source>
        <dbReference type="ARBA" id="ARBA00022603"/>
    </source>
</evidence>
<name>A0A432WDB4_9GAMM</name>
<keyword evidence="1 6" id="KW-0963">Cytoplasm</keyword>
<dbReference type="Proteomes" id="UP000287823">
    <property type="component" value="Unassembled WGS sequence"/>
</dbReference>
<evidence type="ECO:0000259" key="7">
    <source>
        <dbReference type="SMART" id="SM00967"/>
    </source>
</evidence>
<evidence type="ECO:0000256" key="4">
    <source>
        <dbReference type="ARBA" id="ARBA00022679"/>
    </source>
</evidence>
<dbReference type="InterPro" id="IPR013123">
    <property type="entry name" value="SpoU_subst-bd"/>
</dbReference>
<feature type="binding site" evidence="6">
    <location>
        <position position="199"/>
    </location>
    <ligand>
        <name>S-adenosyl-L-methionine</name>
        <dbReference type="ChEBI" id="CHEBI:59789"/>
    </ligand>
</feature>
<evidence type="ECO:0000313" key="8">
    <source>
        <dbReference type="EMBL" id="RUO30397.1"/>
    </source>
</evidence>
<dbReference type="NCBIfam" id="NF008386">
    <property type="entry name" value="PRK11181.1"/>
    <property type="match status" value="1"/>
</dbReference>
<keyword evidence="5 6" id="KW-0949">S-adenosyl-L-methionine</keyword>
<dbReference type="PANTHER" id="PTHR46429:SF1">
    <property type="entry name" value="23S RRNA (GUANOSINE-2'-O-)-METHYLTRANSFERASE RLMB"/>
    <property type="match status" value="1"/>
</dbReference>
<dbReference type="EMBL" id="PIPO01000006">
    <property type="protein sequence ID" value="RUO30397.1"/>
    <property type="molecule type" value="Genomic_DNA"/>
</dbReference>
<dbReference type="EC" id="2.1.1.185" evidence="6"/>
<dbReference type="Gene3D" id="3.40.1280.10">
    <property type="match status" value="1"/>
</dbReference>